<dbReference type="RefSeq" id="WP_379317546.1">
    <property type="nucleotide sequence ID" value="NZ_JBHTLM010000003.1"/>
</dbReference>
<feature type="domain" description="General stress protein FMN-binding split barrel" evidence="1">
    <location>
        <begin position="6"/>
        <end position="136"/>
    </location>
</feature>
<dbReference type="PANTHER" id="PTHR34818:SF1">
    <property type="entry name" value="PROTEIN BLI-3"/>
    <property type="match status" value="1"/>
</dbReference>
<dbReference type="InterPro" id="IPR052917">
    <property type="entry name" value="Stress-Dev_Protein"/>
</dbReference>
<evidence type="ECO:0000313" key="3">
    <source>
        <dbReference type="Proteomes" id="UP001597262"/>
    </source>
</evidence>
<sequence>MDQATLKQIISLVQDVQTIIVSSVDENGFPNSKQMFKKVHDGLKKFWFSTNTSSMRTKHFLVNQRACLYFVGESNGLMLIGEMKVCHDTESKKLLWEEGDEQYYPLGVDDSDYCVFEFSAQSGDYYSNGRKHIFTIDELNDEGKSNAIC</sequence>
<dbReference type="Proteomes" id="UP001597262">
    <property type="component" value="Unassembled WGS sequence"/>
</dbReference>
<comment type="caution">
    <text evidence="2">The sequence shown here is derived from an EMBL/GenBank/DDBJ whole genome shotgun (WGS) entry which is preliminary data.</text>
</comment>
<accession>A0ABW3RTR5</accession>
<keyword evidence="3" id="KW-1185">Reference proteome</keyword>
<dbReference type="PANTHER" id="PTHR34818">
    <property type="entry name" value="PROTEIN BLI-3"/>
    <property type="match status" value="1"/>
</dbReference>
<dbReference type="Pfam" id="PF16242">
    <property type="entry name" value="Pyrid_ox_like"/>
    <property type="match status" value="1"/>
</dbReference>
<organism evidence="2 3">
    <name type="scientific">Paenibacillus puldeungensis</name>
    <dbReference type="NCBI Taxonomy" id="696536"/>
    <lineage>
        <taxon>Bacteria</taxon>
        <taxon>Bacillati</taxon>
        <taxon>Bacillota</taxon>
        <taxon>Bacilli</taxon>
        <taxon>Bacillales</taxon>
        <taxon>Paenibacillaceae</taxon>
        <taxon>Paenibacillus</taxon>
    </lineage>
</organism>
<reference evidence="3" key="1">
    <citation type="journal article" date="2019" name="Int. J. Syst. Evol. Microbiol.">
        <title>The Global Catalogue of Microorganisms (GCM) 10K type strain sequencing project: providing services to taxonomists for standard genome sequencing and annotation.</title>
        <authorList>
            <consortium name="The Broad Institute Genomics Platform"/>
            <consortium name="The Broad Institute Genome Sequencing Center for Infectious Disease"/>
            <person name="Wu L."/>
            <person name="Ma J."/>
        </authorList>
    </citation>
    <scope>NUCLEOTIDE SEQUENCE [LARGE SCALE GENOMIC DNA]</scope>
    <source>
        <strain evidence="3">CCUG 59189</strain>
    </source>
</reference>
<evidence type="ECO:0000259" key="1">
    <source>
        <dbReference type="Pfam" id="PF16242"/>
    </source>
</evidence>
<gene>
    <name evidence="2" type="ORF">ACFQ3W_05755</name>
</gene>
<dbReference type="InterPro" id="IPR038725">
    <property type="entry name" value="YdaG_split_barrel_FMN-bd"/>
</dbReference>
<dbReference type="Gene3D" id="2.30.110.10">
    <property type="entry name" value="Electron Transport, Fmn-binding Protein, Chain A"/>
    <property type="match status" value="1"/>
</dbReference>
<name>A0ABW3RTR5_9BACL</name>
<dbReference type="EMBL" id="JBHTLM010000003">
    <property type="protein sequence ID" value="MFD1175809.1"/>
    <property type="molecule type" value="Genomic_DNA"/>
</dbReference>
<protein>
    <submittedName>
        <fullName evidence="2">Pyridoxamine 5'-phosphate oxidase family protein</fullName>
    </submittedName>
</protein>
<evidence type="ECO:0000313" key="2">
    <source>
        <dbReference type="EMBL" id="MFD1175809.1"/>
    </source>
</evidence>
<dbReference type="InterPro" id="IPR012349">
    <property type="entry name" value="Split_barrel_FMN-bd"/>
</dbReference>
<proteinExistence type="predicted"/>
<dbReference type="SUPFAM" id="SSF50475">
    <property type="entry name" value="FMN-binding split barrel"/>
    <property type="match status" value="1"/>
</dbReference>